<keyword evidence="4" id="KW-0281">Fimbrium</keyword>
<gene>
    <name evidence="7" type="ORF">OOA_08557</name>
</gene>
<evidence type="ECO:0000259" key="6">
    <source>
        <dbReference type="Pfam" id="PF00419"/>
    </source>
</evidence>
<dbReference type="GO" id="GO:0043709">
    <property type="term" value="P:cell adhesion involved in single-species biofilm formation"/>
    <property type="evidence" value="ECO:0007669"/>
    <property type="project" value="TreeGrafter"/>
</dbReference>
<dbReference type="SUPFAM" id="SSF49401">
    <property type="entry name" value="Bacterial adhesins"/>
    <property type="match status" value="1"/>
</dbReference>
<comment type="subcellular location">
    <subcellularLocation>
        <location evidence="1">Fimbrium</location>
    </subcellularLocation>
</comment>
<dbReference type="Gene3D" id="2.60.40.1090">
    <property type="entry name" value="Fimbrial-type adhesion domain"/>
    <property type="match status" value="1"/>
</dbReference>
<comment type="caution">
    <text evidence="7">The sequence shown here is derived from an EMBL/GenBank/DDBJ whole genome shotgun (WGS) entry which is preliminary data.</text>
</comment>
<sequence length="180" mass="19657">MYKLISLIVVLCSASFHVLAGDKHHVIIDGGMVHLRGGLVEAGCSVSTEDEQNIINMGKLRTNQFKGAGSYTEPVTFKIKLTDCSTAISEKVSISVFGSINDRDPQIFKLEQSDAAAKGVGIALFDTNGEIILPNMLPTKWISFHEGESILSFNARYRATDMQVIGGKANASLWFNLIYE</sequence>
<keyword evidence="3 5" id="KW-0732">Signal</keyword>
<dbReference type="GO" id="GO:0009289">
    <property type="term" value="C:pilus"/>
    <property type="evidence" value="ECO:0007669"/>
    <property type="project" value="UniProtKB-SubCell"/>
</dbReference>
<dbReference type="Proteomes" id="UP000009336">
    <property type="component" value="Unassembled WGS sequence"/>
</dbReference>
<dbReference type="InterPro" id="IPR036937">
    <property type="entry name" value="Adhesion_dom_fimbrial_sf"/>
</dbReference>
<name>K8WQP6_9GAMM</name>
<dbReference type="HOGENOM" id="CLU_088965_0_0_6"/>
<feature type="domain" description="Fimbrial-type adhesion" evidence="6">
    <location>
        <begin position="34"/>
        <end position="179"/>
    </location>
</feature>
<dbReference type="Pfam" id="PF00419">
    <property type="entry name" value="Fimbrial"/>
    <property type="match status" value="1"/>
</dbReference>
<dbReference type="eggNOG" id="COG3539">
    <property type="taxonomic scope" value="Bacteria"/>
</dbReference>
<evidence type="ECO:0000256" key="2">
    <source>
        <dbReference type="ARBA" id="ARBA00006671"/>
    </source>
</evidence>
<dbReference type="PANTHER" id="PTHR33420:SF12">
    <property type="entry name" value="FIMBRIN-LIKE PROTEIN FIMI-RELATED"/>
    <property type="match status" value="1"/>
</dbReference>
<evidence type="ECO:0000256" key="5">
    <source>
        <dbReference type="SAM" id="SignalP"/>
    </source>
</evidence>
<dbReference type="InterPro" id="IPR050263">
    <property type="entry name" value="Bact_Fimbrial_Adh_Pro"/>
</dbReference>
<dbReference type="AlphaFoldDB" id="K8WQP6"/>
<dbReference type="EMBL" id="AKKL01000021">
    <property type="protein sequence ID" value="EKT62286.1"/>
    <property type="molecule type" value="Genomic_DNA"/>
</dbReference>
<keyword evidence="8" id="KW-1185">Reference proteome</keyword>
<accession>K8WQP6</accession>
<dbReference type="RefSeq" id="WP_008911732.1">
    <property type="nucleotide sequence ID" value="NZ_KB233222.1"/>
</dbReference>
<evidence type="ECO:0000256" key="4">
    <source>
        <dbReference type="ARBA" id="ARBA00023263"/>
    </source>
</evidence>
<organism evidence="7 8">
    <name type="scientific">Providencia burhodogranariea DSM 19968</name>
    <dbReference type="NCBI Taxonomy" id="1141662"/>
    <lineage>
        <taxon>Bacteria</taxon>
        <taxon>Pseudomonadati</taxon>
        <taxon>Pseudomonadota</taxon>
        <taxon>Gammaproteobacteria</taxon>
        <taxon>Enterobacterales</taxon>
        <taxon>Morganellaceae</taxon>
        <taxon>Providencia</taxon>
    </lineage>
</organism>
<feature type="signal peptide" evidence="5">
    <location>
        <begin position="1"/>
        <end position="20"/>
    </location>
</feature>
<dbReference type="OrthoDB" id="6455611at2"/>
<protein>
    <submittedName>
        <fullName evidence="7">Minor F1C fimbrial subunit</fullName>
    </submittedName>
</protein>
<dbReference type="STRING" id="1141662.OOA_08557"/>
<evidence type="ECO:0000256" key="1">
    <source>
        <dbReference type="ARBA" id="ARBA00004561"/>
    </source>
</evidence>
<dbReference type="PANTHER" id="PTHR33420">
    <property type="entry name" value="FIMBRIAL SUBUNIT ELFA-RELATED"/>
    <property type="match status" value="1"/>
</dbReference>
<evidence type="ECO:0000313" key="7">
    <source>
        <dbReference type="EMBL" id="EKT62286.1"/>
    </source>
</evidence>
<dbReference type="PATRIC" id="fig|1141662.3.peg.1737"/>
<proteinExistence type="inferred from homology"/>
<evidence type="ECO:0000313" key="8">
    <source>
        <dbReference type="Proteomes" id="UP000009336"/>
    </source>
</evidence>
<evidence type="ECO:0000256" key="3">
    <source>
        <dbReference type="ARBA" id="ARBA00022729"/>
    </source>
</evidence>
<dbReference type="InterPro" id="IPR008966">
    <property type="entry name" value="Adhesion_dom_sf"/>
</dbReference>
<feature type="chain" id="PRO_5003921784" evidence="5">
    <location>
        <begin position="21"/>
        <end position="180"/>
    </location>
</feature>
<reference evidence="7 8" key="1">
    <citation type="journal article" date="2012" name="BMC Genomics">
        <title>Comparative genomics of bacteria in the genus Providencia isolated from wild Drosophila melanogaster.</title>
        <authorList>
            <person name="Galac M.R."/>
            <person name="Lazzaro B.P."/>
        </authorList>
    </citation>
    <scope>NUCLEOTIDE SEQUENCE [LARGE SCALE GENOMIC DNA]</scope>
    <source>
        <strain evidence="7 8">DSM 19968</strain>
    </source>
</reference>
<comment type="similarity">
    <text evidence="2">Belongs to the fimbrial protein family.</text>
</comment>
<dbReference type="InterPro" id="IPR000259">
    <property type="entry name" value="Adhesion_dom_fimbrial"/>
</dbReference>